<sequence>MKLPQLNQFPAELQAVISFKDLLAGQILFTQHEPTSAVFILESGHIQLVNYTEDGQQINHYSVRTGESFAEVSLFDEVYVCTAIAQTTSRVLVLPKQPFLKTLRHHPDFAYTFMAQLAQRLHENKILLELRSIRSAQRRVFHYLQLNVQSDELTINLERPLKEIADDLGLTPEALSRALKQLQKEGIISRRKRKVTLRKEFSKLDSNHGSSKLNPLDFRTT</sequence>
<dbReference type="InterPro" id="IPR036390">
    <property type="entry name" value="WH_DNA-bd_sf"/>
</dbReference>
<feature type="domain" description="HTH crp-type" evidence="5">
    <location>
        <begin position="134"/>
        <end position="201"/>
    </location>
</feature>
<dbReference type="InterPro" id="IPR050397">
    <property type="entry name" value="Env_Response_Regulators"/>
</dbReference>
<dbReference type="Pfam" id="PF00027">
    <property type="entry name" value="cNMP_binding"/>
    <property type="match status" value="1"/>
</dbReference>
<dbReference type="SUPFAM" id="SSF46785">
    <property type="entry name" value="Winged helix' DNA-binding domain"/>
    <property type="match status" value="1"/>
</dbReference>
<dbReference type="CDD" id="cd00038">
    <property type="entry name" value="CAP_ED"/>
    <property type="match status" value="1"/>
</dbReference>
<feature type="domain" description="Cyclic nucleotide-binding" evidence="4">
    <location>
        <begin position="24"/>
        <end position="120"/>
    </location>
</feature>
<keyword evidence="3" id="KW-0804">Transcription</keyword>
<evidence type="ECO:0000256" key="3">
    <source>
        <dbReference type="ARBA" id="ARBA00023163"/>
    </source>
</evidence>
<dbReference type="SUPFAM" id="SSF51206">
    <property type="entry name" value="cAMP-binding domain-like"/>
    <property type="match status" value="1"/>
</dbReference>
<keyword evidence="2" id="KW-0238">DNA-binding</keyword>
<dbReference type="SMART" id="SM00100">
    <property type="entry name" value="cNMP"/>
    <property type="match status" value="1"/>
</dbReference>
<dbReference type="PANTHER" id="PTHR24567">
    <property type="entry name" value="CRP FAMILY TRANSCRIPTIONAL REGULATORY PROTEIN"/>
    <property type="match status" value="1"/>
</dbReference>
<dbReference type="CDD" id="cd00092">
    <property type="entry name" value="HTH_CRP"/>
    <property type="match status" value="1"/>
</dbReference>
<organism evidence="6">
    <name type="scientific">Oscillatoriales cyanobacterium SpSt-402</name>
    <dbReference type="NCBI Taxonomy" id="2282168"/>
    <lineage>
        <taxon>Bacteria</taxon>
        <taxon>Bacillati</taxon>
        <taxon>Cyanobacteriota</taxon>
        <taxon>Cyanophyceae</taxon>
        <taxon>Oscillatoriophycideae</taxon>
        <taxon>Oscillatoriales</taxon>
    </lineage>
</organism>
<dbReference type="InterPro" id="IPR012318">
    <property type="entry name" value="HTH_CRP"/>
</dbReference>
<dbReference type="PANTHER" id="PTHR24567:SF74">
    <property type="entry name" value="HTH-TYPE TRANSCRIPTIONAL REGULATOR ARCR"/>
    <property type="match status" value="1"/>
</dbReference>
<proteinExistence type="predicted"/>
<evidence type="ECO:0000259" key="4">
    <source>
        <dbReference type="PROSITE" id="PS50042"/>
    </source>
</evidence>
<dbReference type="Gene3D" id="2.60.120.10">
    <property type="entry name" value="Jelly Rolls"/>
    <property type="match status" value="1"/>
</dbReference>
<gene>
    <name evidence="6" type="ORF">ENR47_14455</name>
</gene>
<evidence type="ECO:0000313" key="6">
    <source>
        <dbReference type="EMBL" id="HGW95460.1"/>
    </source>
</evidence>
<evidence type="ECO:0000256" key="1">
    <source>
        <dbReference type="ARBA" id="ARBA00023015"/>
    </source>
</evidence>
<dbReference type="InterPro" id="IPR018490">
    <property type="entry name" value="cNMP-bd_dom_sf"/>
</dbReference>
<name>A0A832H3I7_9CYAN</name>
<evidence type="ECO:0000256" key="2">
    <source>
        <dbReference type="ARBA" id="ARBA00023125"/>
    </source>
</evidence>
<dbReference type="InterPro" id="IPR014710">
    <property type="entry name" value="RmlC-like_jellyroll"/>
</dbReference>
<accession>A0A832H3I7</accession>
<dbReference type="PROSITE" id="PS50042">
    <property type="entry name" value="CNMP_BINDING_3"/>
    <property type="match status" value="1"/>
</dbReference>
<reference evidence="6" key="1">
    <citation type="journal article" date="2020" name="mSystems">
        <title>Genome- and Community-Level Interaction Insights into Carbon Utilization and Element Cycling Functions of Hydrothermarchaeota in Hydrothermal Sediment.</title>
        <authorList>
            <person name="Zhou Z."/>
            <person name="Liu Y."/>
            <person name="Xu W."/>
            <person name="Pan J."/>
            <person name="Luo Z.H."/>
            <person name="Li M."/>
        </authorList>
    </citation>
    <scope>NUCLEOTIDE SEQUENCE [LARGE SCALE GENOMIC DNA]</scope>
    <source>
        <strain evidence="6">SpSt-402</strain>
    </source>
</reference>
<keyword evidence="1" id="KW-0805">Transcription regulation</keyword>
<dbReference type="GO" id="GO:0003677">
    <property type="term" value="F:DNA binding"/>
    <property type="evidence" value="ECO:0007669"/>
    <property type="project" value="UniProtKB-KW"/>
</dbReference>
<comment type="caution">
    <text evidence="6">The sequence shown here is derived from an EMBL/GenBank/DDBJ whole genome shotgun (WGS) entry which is preliminary data.</text>
</comment>
<protein>
    <submittedName>
        <fullName evidence="6">Crp/Fnr family transcriptional regulator</fullName>
    </submittedName>
</protein>
<dbReference type="PROSITE" id="PS51063">
    <property type="entry name" value="HTH_CRP_2"/>
    <property type="match status" value="1"/>
</dbReference>
<dbReference type="GO" id="GO:0005829">
    <property type="term" value="C:cytosol"/>
    <property type="evidence" value="ECO:0007669"/>
    <property type="project" value="TreeGrafter"/>
</dbReference>
<dbReference type="EMBL" id="DSRD01000894">
    <property type="protein sequence ID" value="HGW95460.1"/>
    <property type="molecule type" value="Genomic_DNA"/>
</dbReference>
<dbReference type="Pfam" id="PF13545">
    <property type="entry name" value="HTH_Crp_2"/>
    <property type="match status" value="1"/>
</dbReference>
<dbReference type="AlphaFoldDB" id="A0A832H3I7"/>
<dbReference type="PRINTS" id="PR00034">
    <property type="entry name" value="HTHCRP"/>
</dbReference>
<evidence type="ECO:0000259" key="5">
    <source>
        <dbReference type="PROSITE" id="PS51063"/>
    </source>
</evidence>
<dbReference type="InterPro" id="IPR000595">
    <property type="entry name" value="cNMP-bd_dom"/>
</dbReference>
<dbReference type="SMART" id="SM00419">
    <property type="entry name" value="HTH_CRP"/>
    <property type="match status" value="1"/>
</dbReference>
<dbReference type="GO" id="GO:0003700">
    <property type="term" value="F:DNA-binding transcription factor activity"/>
    <property type="evidence" value="ECO:0007669"/>
    <property type="project" value="TreeGrafter"/>
</dbReference>